<protein>
    <submittedName>
        <fullName evidence="3">Uncharacterized protein</fullName>
    </submittedName>
</protein>
<comment type="caution">
    <text evidence="3">The sequence shown here is derived from an EMBL/GenBank/DDBJ whole genome shotgun (WGS) entry which is preliminary data.</text>
</comment>
<sequence>MPDWIPTALSVDWIALVVSLLAIVLSVFALRQNTRFRTGDQAMEAGRLAAEIGEQLGDVASRVPKVKANWHALMAANGNFHSGARQQLDNEMEQALADVTSLRARLADLSGDFQRLGPAALEQRLVQLWSLKLAANRIEGGIAEREAKHQQGVEARRAAINP</sequence>
<dbReference type="EMBL" id="JBHUDD010000155">
    <property type="protein sequence ID" value="MFD1511190.1"/>
    <property type="molecule type" value="Genomic_DNA"/>
</dbReference>
<organism evidence="3 4">
    <name type="scientific">Lacimonas salitolerans</name>
    <dbReference type="NCBI Taxonomy" id="1323750"/>
    <lineage>
        <taxon>Bacteria</taxon>
        <taxon>Pseudomonadati</taxon>
        <taxon>Pseudomonadota</taxon>
        <taxon>Alphaproteobacteria</taxon>
        <taxon>Rhodobacterales</taxon>
        <taxon>Paracoccaceae</taxon>
        <taxon>Lacimonas</taxon>
    </lineage>
</organism>
<keyword evidence="4" id="KW-1185">Reference proteome</keyword>
<dbReference type="RefSeq" id="WP_379918127.1">
    <property type="nucleotide sequence ID" value="NZ_JBHUDD010000155.1"/>
</dbReference>
<name>A0ABW4EJ24_9RHOB</name>
<gene>
    <name evidence="3" type="ORF">ACFTOW_17555</name>
</gene>
<accession>A0ABW4EJ24</accession>
<evidence type="ECO:0000256" key="2">
    <source>
        <dbReference type="SAM" id="Phobius"/>
    </source>
</evidence>
<keyword evidence="1" id="KW-0175">Coiled coil</keyword>
<dbReference type="Proteomes" id="UP001597186">
    <property type="component" value="Unassembled WGS sequence"/>
</dbReference>
<evidence type="ECO:0000313" key="4">
    <source>
        <dbReference type="Proteomes" id="UP001597186"/>
    </source>
</evidence>
<proteinExistence type="predicted"/>
<feature type="coiled-coil region" evidence="1">
    <location>
        <begin position="85"/>
        <end position="112"/>
    </location>
</feature>
<evidence type="ECO:0000256" key="1">
    <source>
        <dbReference type="SAM" id="Coils"/>
    </source>
</evidence>
<evidence type="ECO:0000313" key="3">
    <source>
        <dbReference type="EMBL" id="MFD1511190.1"/>
    </source>
</evidence>
<keyword evidence="2" id="KW-0812">Transmembrane</keyword>
<feature type="transmembrane region" description="Helical" evidence="2">
    <location>
        <begin position="13"/>
        <end position="30"/>
    </location>
</feature>
<keyword evidence="2" id="KW-0472">Membrane</keyword>
<reference evidence="4" key="1">
    <citation type="journal article" date="2019" name="Int. J. Syst. Evol. Microbiol.">
        <title>The Global Catalogue of Microorganisms (GCM) 10K type strain sequencing project: providing services to taxonomists for standard genome sequencing and annotation.</title>
        <authorList>
            <consortium name="The Broad Institute Genomics Platform"/>
            <consortium name="The Broad Institute Genome Sequencing Center for Infectious Disease"/>
            <person name="Wu L."/>
            <person name="Ma J."/>
        </authorList>
    </citation>
    <scope>NUCLEOTIDE SEQUENCE [LARGE SCALE GENOMIC DNA]</scope>
    <source>
        <strain evidence="4">CGMCC 1.12477</strain>
    </source>
</reference>
<keyword evidence="2" id="KW-1133">Transmembrane helix</keyword>